<reference evidence="2" key="1">
    <citation type="journal article" date="2014" name="Front. Microbiol.">
        <title>High frequency of phylogenetically diverse reductive dehalogenase-homologous genes in deep subseafloor sedimentary metagenomes.</title>
        <authorList>
            <person name="Kawai M."/>
            <person name="Futagami T."/>
            <person name="Toyoda A."/>
            <person name="Takaki Y."/>
            <person name="Nishi S."/>
            <person name="Hori S."/>
            <person name="Arai W."/>
            <person name="Tsubouchi T."/>
            <person name="Morono Y."/>
            <person name="Uchiyama I."/>
            <person name="Ito T."/>
            <person name="Fujiyama A."/>
            <person name="Inagaki F."/>
            <person name="Takami H."/>
        </authorList>
    </citation>
    <scope>NUCLEOTIDE SEQUENCE</scope>
    <source>
        <strain evidence="2">Expedition CK06-06</strain>
    </source>
</reference>
<protein>
    <recommendedName>
        <fullName evidence="1">PAC domain-containing protein</fullName>
    </recommendedName>
</protein>
<accession>X1M142</accession>
<dbReference type="SUPFAM" id="SSF55785">
    <property type="entry name" value="PYP-like sensor domain (PAS domain)"/>
    <property type="match status" value="1"/>
</dbReference>
<comment type="caution">
    <text evidence="2">The sequence shown here is derived from an EMBL/GenBank/DDBJ whole genome shotgun (WGS) entry which is preliminary data.</text>
</comment>
<sequence length="51" mass="5725">MLWNSATIYTSDGTTPVATIAQGQDITERKQAEEALLQSEERHRTIFDSTI</sequence>
<name>X1M142_9ZZZZ</name>
<organism evidence="2">
    <name type="scientific">marine sediment metagenome</name>
    <dbReference type="NCBI Taxonomy" id="412755"/>
    <lineage>
        <taxon>unclassified sequences</taxon>
        <taxon>metagenomes</taxon>
        <taxon>ecological metagenomes</taxon>
    </lineage>
</organism>
<dbReference type="InterPro" id="IPR000700">
    <property type="entry name" value="PAS-assoc_C"/>
</dbReference>
<gene>
    <name evidence="2" type="ORF">S06H3_37631</name>
</gene>
<dbReference type="Gene3D" id="3.30.450.20">
    <property type="entry name" value="PAS domain"/>
    <property type="match status" value="1"/>
</dbReference>
<dbReference type="InterPro" id="IPR035965">
    <property type="entry name" value="PAS-like_dom_sf"/>
</dbReference>
<dbReference type="PROSITE" id="PS50113">
    <property type="entry name" value="PAC"/>
    <property type="match status" value="1"/>
</dbReference>
<proteinExistence type="predicted"/>
<evidence type="ECO:0000313" key="2">
    <source>
        <dbReference type="EMBL" id="GAI25053.1"/>
    </source>
</evidence>
<dbReference type="AlphaFoldDB" id="X1M142"/>
<feature type="non-terminal residue" evidence="2">
    <location>
        <position position="51"/>
    </location>
</feature>
<dbReference type="EMBL" id="BARV01022882">
    <property type="protein sequence ID" value="GAI25053.1"/>
    <property type="molecule type" value="Genomic_DNA"/>
</dbReference>
<feature type="domain" description="PAC" evidence="1">
    <location>
        <begin position="1"/>
        <end position="38"/>
    </location>
</feature>
<evidence type="ECO:0000259" key="1">
    <source>
        <dbReference type="PROSITE" id="PS50113"/>
    </source>
</evidence>